<proteinExistence type="predicted"/>
<evidence type="ECO:0000313" key="3">
    <source>
        <dbReference type="Proteomes" id="UP000603453"/>
    </source>
</evidence>
<dbReference type="InterPro" id="IPR032675">
    <property type="entry name" value="LRR_dom_sf"/>
</dbReference>
<dbReference type="Pfam" id="PF00646">
    <property type="entry name" value="F-box"/>
    <property type="match status" value="1"/>
</dbReference>
<dbReference type="CDD" id="cd09917">
    <property type="entry name" value="F-box_SF"/>
    <property type="match status" value="1"/>
</dbReference>
<dbReference type="Proteomes" id="UP000603453">
    <property type="component" value="Unassembled WGS sequence"/>
</dbReference>
<dbReference type="SUPFAM" id="SSF52047">
    <property type="entry name" value="RNI-like"/>
    <property type="match status" value="1"/>
</dbReference>
<dbReference type="EMBL" id="JAEPRD010000001">
    <property type="protein sequence ID" value="KAG2214283.1"/>
    <property type="molecule type" value="Genomic_DNA"/>
</dbReference>
<protein>
    <recommendedName>
        <fullName evidence="1">F-box domain-containing protein</fullName>
    </recommendedName>
</protein>
<feature type="domain" description="F-box" evidence="1">
    <location>
        <begin position="1"/>
        <end position="44"/>
    </location>
</feature>
<dbReference type="InterPro" id="IPR036047">
    <property type="entry name" value="F-box-like_dom_sf"/>
</dbReference>
<dbReference type="SUPFAM" id="SSF81383">
    <property type="entry name" value="F-box domain"/>
    <property type="match status" value="1"/>
</dbReference>
<evidence type="ECO:0000259" key="1">
    <source>
        <dbReference type="PROSITE" id="PS50181"/>
    </source>
</evidence>
<dbReference type="InterPro" id="IPR001810">
    <property type="entry name" value="F-box_dom"/>
</dbReference>
<dbReference type="AlphaFoldDB" id="A0A8H7VF82"/>
<reference evidence="2" key="1">
    <citation type="submission" date="2020-12" db="EMBL/GenBank/DDBJ databases">
        <title>Metabolic potential, ecology and presence of endohyphal bacteria is reflected in genomic diversity of Mucoromycotina.</title>
        <authorList>
            <person name="Muszewska A."/>
            <person name="Okrasinska A."/>
            <person name="Steczkiewicz K."/>
            <person name="Drgas O."/>
            <person name="Orlowska M."/>
            <person name="Perlinska-Lenart U."/>
            <person name="Aleksandrzak-Piekarczyk T."/>
            <person name="Szatraj K."/>
            <person name="Zielenkiewicz U."/>
            <person name="Pilsyk S."/>
            <person name="Malc E."/>
            <person name="Mieczkowski P."/>
            <person name="Kruszewska J.S."/>
            <person name="Biernat P."/>
            <person name="Pawlowska J."/>
        </authorList>
    </citation>
    <scope>NUCLEOTIDE SEQUENCE</scope>
    <source>
        <strain evidence="2">WA0000017839</strain>
    </source>
</reference>
<dbReference type="PROSITE" id="PS50181">
    <property type="entry name" value="FBOX"/>
    <property type="match status" value="1"/>
</dbReference>
<comment type="caution">
    <text evidence="2">The sequence shown here is derived from an EMBL/GenBank/DDBJ whole genome shotgun (WGS) entry which is preliminary data.</text>
</comment>
<organism evidence="2 3">
    <name type="scientific">Mucor saturninus</name>
    <dbReference type="NCBI Taxonomy" id="64648"/>
    <lineage>
        <taxon>Eukaryota</taxon>
        <taxon>Fungi</taxon>
        <taxon>Fungi incertae sedis</taxon>
        <taxon>Mucoromycota</taxon>
        <taxon>Mucoromycotina</taxon>
        <taxon>Mucoromycetes</taxon>
        <taxon>Mucorales</taxon>
        <taxon>Mucorineae</taxon>
        <taxon>Mucoraceae</taxon>
        <taxon>Mucor</taxon>
    </lineage>
</organism>
<name>A0A8H7VF82_9FUNG</name>
<accession>A0A8H7VF82</accession>
<keyword evidence="3" id="KW-1185">Reference proteome</keyword>
<evidence type="ECO:0000313" key="2">
    <source>
        <dbReference type="EMBL" id="KAG2214283.1"/>
    </source>
</evidence>
<dbReference type="OrthoDB" id="2264027at2759"/>
<dbReference type="Gene3D" id="3.80.10.10">
    <property type="entry name" value="Ribonuclease Inhibitor"/>
    <property type="match status" value="1"/>
</dbReference>
<gene>
    <name evidence="2" type="ORF">INT47_000839</name>
</gene>
<sequence length="409" mass="46833">MLTQLPIEIIGKILELLSRQDISRITVTCRTLYNKTVPSLYGHLELGHHVHMRQLQQGIVTNPSLKQTILSHTRQLTLRSRQNGNNWRIQDLKSILGPSSRITTLIFSDFHALSTDMIQHTVSILPKLQHVQFKYCHLVYNPKQTLLSNRRQCLGLKNTTTFNNDLVNQVAFVWTDFTQKSILFSLFPKITRLELGSNHNKYDTINGFMVQSLYENCPHITHLTITLPQVSSSILCNTISKYGAQLQHLSIRCDNASTLKAIATYATDIRSLIIRVTSEDEDLDNSMITLIKNCSALQRFEIVSCQLENHVPSIVWKSVGGEMAQQMLRKRETSSHTPSYRAFGQGNIWFYIVSEEALQQRHNYINSLTESKKARDLQTLVLTDDILTKTRLLSPRPDVIFQDLMISKK</sequence>